<name>A0AAW6UAH8_9MOLU</name>
<gene>
    <name evidence="2" type="ORF">QJ521_02990</name>
</gene>
<keyword evidence="1" id="KW-1133">Transmembrane helix</keyword>
<dbReference type="Proteomes" id="UP001431532">
    <property type="component" value="Unassembled WGS sequence"/>
</dbReference>
<feature type="transmembrane region" description="Helical" evidence="1">
    <location>
        <begin position="12"/>
        <end position="35"/>
    </location>
</feature>
<feature type="transmembrane region" description="Helical" evidence="1">
    <location>
        <begin position="170"/>
        <end position="193"/>
    </location>
</feature>
<keyword evidence="3" id="KW-1185">Reference proteome</keyword>
<sequence length="231" mass="24864">MNKRVYNGTFGKIVRTLGFLLVLGSSVFLATALILENDSLPFIDNLTPFADMLNNMLAGMPFVSEYAGIALIAGLIMLLWAIRRGLILRIVLTAVLVFVFIESAISGTSPIVPIALPSPDWLTSVLSSVSGLVNQLTAISPYIVPGAGIAAPFLLWMLFATKKPGRLSIFMLRIGSTTLFLAALMAAIANVFVTSLLTVDIYSTITIAFYIVTYLFFILGGAFGVLGFTRK</sequence>
<evidence type="ECO:0000256" key="1">
    <source>
        <dbReference type="SAM" id="Phobius"/>
    </source>
</evidence>
<feature type="transmembrane region" description="Helical" evidence="1">
    <location>
        <begin position="86"/>
        <end position="116"/>
    </location>
</feature>
<feature type="transmembrane region" description="Helical" evidence="1">
    <location>
        <begin position="205"/>
        <end position="228"/>
    </location>
</feature>
<dbReference type="AlphaFoldDB" id="A0AAW6UAH8"/>
<comment type="caution">
    <text evidence="2">The sequence shown here is derived from an EMBL/GenBank/DDBJ whole genome shotgun (WGS) entry which is preliminary data.</text>
</comment>
<evidence type="ECO:0000313" key="2">
    <source>
        <dbReference type="EMBL" id="MDI6452521.1"/>
    </source>
</evidence>
<accession>A0AAW6UAH8</accession>
<dbReference type="EMBL" id="JASCXW010000005">
    <property type="protein sequence ID" value="MDI6452521.1"/>
    <property type="molecule type" value="Genomic_DNA"/>
</dbReference>
<dbReference type="RefSeq" id="WP_282838936.1">
    <property type="nucleotide sequence ID" value="NZ_JASCXW010000005.1"/>
</dbReference>
<protein>
    <submittedName>
        <fullName evidence="2">Uncharacterized protein</fullName>
    </submittedName>
</protein>
<feature type="transmembrane region" description="Helical" evidence="1">
    <location>
        <begin position="55"/>
        <end position="79"/>
    </location>
</feature>
<reference evidence="2" key="1">
    <citation type="submission" date="2023-05" db="EMBL/GenBank/DDBJ databases">
        <title>Mariniplasma microaerophilum sp. nov., a novel anaerobic mollicute isolated from terrestrial mud volcano, Taman Peninsula, Russia.</title>
        <authorList>
            <person name="Khomyakova M.A."/>
            <person name="Merkel A.Y."/>
            <person name="Slobodkin A.I."/>
        </authorList>
    </citation>
    <scope>NUCLEOTIDE SEQUENCE</scope>
    <source>
        <strain evidence="2">M4Ah</strain>
    </source>
</reference>
<keyword evidence="1" id="KW-0812">Transmembrane</keyword>
<organism evidence="2 3">
    <name type="scientific">Peloplasma aerotolerans</name>
    <dbReference type="NCBI Taxonomy" id="3044389"/>
    <lineage>
        <taxon>Bacteria</taxon>
        <taxon>Bacillati</taxon>
        <taxon>Mycoplasmatota</taxon>
        <taxon>Mollicutes</taxon>
        <taxon>Acholeplasmatales</taxon>
        <taxon>Acholeplasmataceae</taxon>
        <taxon>Peloplasma</taxon>
    </lineage>
</organism>
<keyword evidence="1" id="KW-0472">Membrane</keyword>
<feature type="transmembrane region" description="Helical" evidence="1">
    <location>
        <begin position="136"/>
        <end position="158"/>
    </location>
</feature>
<evidence type="ECO:0000313" key="3">
    <source>
        <dbReference type="Proteomes" id="UP001431532"/>
    </source>
</evidence>
<proteinExistence type="predicted"/>